<evidence type="ECO:0000256" key="3">
    <source>
        <dbReference type="ARBA" id="ARBA00012918"/>
    </source>
</evidence>
<keyword evidence="8" id="KW-1185">Reference proteome</keyword>
<feature type="binding site" evidence="6">
    <location>
        <position position="115"/>
    </location>
    <ligand>
        <name>substrate</name>
    </ligand>
</feature>
<dbReference type="HAMAP" id="MF_00313">
    <property type="entry name" value="Glutaminase"/>
    <property type="match status" value="1"/>
</dbReference>
<evidence type="ECO:0000256" key="2">
    <source>
        <dbReference type="ARBA" id="ARBA00011881"/>
    </source>
</evidence>
<keyword evidence="4 6" id="KW-0378">Hydrolase</keyword>
<evidence type="ECO:0000313" key="7">
    <source>
        <dbReference type="EMBL" id="GAA1951622.1"/>
    </source>
</evidence>
<comment type="similarity">
    <text evidence="1 6">Belongs to the glutaminase family.</text>
</comment>
<feature type="binding site" evidence="6">
    <location>
        <position position="159"/>
    </location>
    <ligand>
        <name>substrate</name>
    </ligand>
</feature>
<protein>
    <recommendedName>
        <fullName evidence="3 6">Glutaminase</fullName>
        <ecNumber evidence="3 6">3.5.1.2</ecNumber>
    </recommendedName>
</protein>
<dbReference type="NCBIfam" id="TIGR03814">
    <property type="entry name" value="Gln_ase"/>
    <property type="match status" value="1"/>
</dbReference>
<organism evidence="7 8">
    <name type="scientific">Amycolatopsis minnesotensis</name>
    <dbReference type="NCBI Taxonomy" id="337894"/>
    <lineage>
        <taxon>Bacteria</taxon>
        <taxon>Bacillati</taxon>
        <taxon>Actinomycetota</taxon>
        <taxon>Actinomycetes</taxon>
        <taxon>Pseudonocardiales</taxon>
        <taxon>Pseudonocardiaceae</taxon>
        <taxon>Amycolatopsis</taxon>
    </lineage>
</organism>
<comment type="caution">
    <text evidence="6">Lacks conserved residue(s) required for the propagation of feature annotation.</text>
</comment>
<dbReference type="EMBL" id="BAAANN010000006">
    <property type="protein sequence ID" value="GAA1951622.1"/>
    <property type="molecule type" value="Genomic_DNA"/>
</dbReference>
<dbReference type="PANTHER" id="PTHR12544">
    <property type="entry name" value="GLUTAMINASE"/>
    <property type="match status" value="1"/>
</dbReference>
<evidence type="ECO:0000313" key="8">
    <source>
        <dbReference type="Proteomes" id="UP001501116"/>
    </source>
</evidence>
<evidence type="ECO:0000256" key="5">
    <source>
        <dbReference type="ARBA" id="ARBA00049534"/>
    </source>
</evidence>
<dbReference type="RefSeq" id="WP_344416072.1">
    <property type="nucleotide sequence ID" value="NZ_BAAANN010000006.1"/>
</dbReference>
<dbReference type="NCBIfam" id="NF002133">
    <property type="entry name" value="PRK00971.1-2"/>
    <property type="match status" value="1"/>
</dbReference>
<reference evidence="7 8" key="1">
    <citation type="journal article" date="2019" name="Int. J. Syst. Evol. Microbiol.">
        <title>The Global Catalogue of Microorganisms (GCM) 10K type strain sequencing project: providing services to taxonomists for standard genome sequencing and annotation.</title>
        <authorList>
            <consortium name="The Broad Institute Genomics Platform"/>
            <consortium name="The Broad Institute Genome Sequencing Center for Infectious Disease"/>
            <person name="Wu L."/>
            <person name="Ma J."/>
        </authorList>
    </citation>
    <scope>NUCLEOTIDE SEQUENCE [LARGE SCALE GENOMIC DNA]</scope>
    <source>
        <strain evidence="7 8">JCM 14545</strain>
    </source>
</reference>
<sequence length="305" mass="32334">MDVNEVLDEVLAAAKHHSGQSGGGELAPYLREAVGYDPDSIGIALATVDGDVHGAGAWRDRFSIQSVSKVFTLALALSTSDQVWRQVGREPSGDPFNSFVLLEYENGVPRNPFINAGALAVTDHLLSTLGESSGPVLDLLRAESTSAEVAVDPAITSVEQRHRHRAAALAHVMAEYGTLRQDVDLVLDHYFRQCAITMDCAELALAGLVFARHGARRDGSRLLTASQSKQVNALLLTCGTYDAAGEFAYRVGLPAKSGVSGAILAVVPQRCTVCVWSPRLDAKGNSVAGTAALEAFTSLTGWSVF</sequence>
<feature type="binding site" evidence="6">
    <location>
        <position position="190"/>
    </location>
    <ligand>
        <name>substrate</name>
    </ligand>
</feature>
<dbReference type="EC" id="3.5.1.2" evidence="3 6"/>
<feature type="binding site" evidence="6">
    <location>
        <position position="241"/>
    </location>
    <ligand>
        <name>substrate</name>
    </ligand>
</feature>
<evidence type="ECO:0000256" key="1">
    <source>
        <dbReference type="ARBA" id="ARBA00011076"/>
    </source>
</evidence>
<name>A0ABN2QG03_9PSEU</name>
<feature type="binding site" evidence="6">
    <location>
        <position position="259"/>
    </location>
    <ligand>
        <name>substrate</name>
    </ligand>
</feature>
<comment type="caution">
    <text evidence="7">The sequence shown here is derived from an EMBL/GenBank/DDBJ whole genome shotgun (WGS) entry which is preliminary data.</text>
</comment>
<dbReference type="Proteomes" id="UP001501116">
    <property type="component" value="Unassembled WGS sequence"/>
</dbReference>
<accession>A0ABN2QG03</accession>
<dbReference type="PANTHER" id="PTHR12544:SF29">
    <property type="entry name" value="GLUTAMINASE"/>
    <property type="match status" value="1"/>
</dbReference>
<keyword evidence="6" id="KW-0007">Acetylation</keyword>
<comment type="catalytic activity">
    <reaction evidence="5 6">
        <text>L-glutamine + H2O = L-glutamate + NH4(+)</text>
        <dbReference type="Rhea" id="RHEA:15889"/>
        <dbReference type="ChEBI" id="CHEBI:15377"/>
        <dbReference type="ChEBI" id="CHEBI:28938"/>
        <dbReference type="ChEBI" id="CHEBI:29985"/>
        <dbReference type="ChEBI" id="CHEBI:58359"/>
        <dbReference type="EC" id="3.5.1.2"/>
    </reaction>
</comment>
<dbReference type="InterPro" id="IPR012338">
    <property type="entry name" value="Beta-lactam/transpept-like"/>
</dbReference>
<gene>
    <name evidence="6" type="primary">glsA</name>
    <name evidence="7" type="ORF">GCM10009754_20630</name>
</gene>
<dbReference type="Pfam" id="PF04960">
    <property type="entry name" value="Glutaminase"/>
    <property type="match status" value="1"/>
</dbReference>
<dbReference type="SUPFAM" id="SSF56601">
    <property type="entry name" value="beta-lactamase/transpeptidase-like"/>
    <property type="match status" value="1"/>
</dbReference>
<feature type="binding site" evidence="6">
    <location>
        <position position="66"/>
    </location>
    <ligand>
        <name>substrate</name>
    </ligand>
</feature>
<comment type="subunit">
    <text evidence="2 6">Homotetramer.</text>
</comment>
<evidence type="ECO:0000256" key="4">
    <source>
        <dbReference type="ARBA" id="ARBA00022801"/>
    </source>
</evidence>
<evidence type="ECO:0000256" key="6">
    <source>
        <dbReference type="HAMAP-Rule" id="MF_00313"/>
    </source>
</evidence>
<dbReference type="InterPro" id="IPR015868">
    <property type="entry name" value="Glutaminase"/>
</dbReference>
<dbReference type="Gene3D" id="3.40.710.10">
    <property type="entry name" value="DD-peptidase/beta-lactamase superfamily"/>
    <property type="match status" value="1"/>
</dbReference>
<proteinExistence type="inferred from homology"/>